<dbReference type="EMBL" id="FOGG01000010">
    <property type="protein sequence ID" value="SER50653.1"/>
    <property type="molecule type" value="Genomic_DNA"/>
</dbReference>
<dbReference type="InterPro" id="IPR010982">
    <property type="entry name" value="Lambda_DNA-bd_dom_sf"/>
</dbReference>
<keyword evidence="3" id="KW-1185">Reference proteome</keyword>
<dbReference type="PROSITE" id="PS50943">
    <property type="entry name" value="HTH_CROC1"/>
    <property type="match status" value="1"/>
</dbReference>
<dbReference type="SUPFAM" id="SSF47413">
    <property type="entry name" value="lambda repressor-like DNA-binding domains"/>
    <property type="match status" value="1"/>
</dbReference>
<dbReference type="Proteomes" id="UP000199572">
    <property type="component" value="Unassembled WGS sequence"/>
</dbReference>
<protein>
    <submittedName>
        <fullName evidence="2">Helix-turn-helix</fullName>
    </submittedName>
</protein>
<dbReference type="SMART" id="SM00530">
    <property type="entry name" value="HTH_XRE"/>
    <property type="match status" value="1"/>
</dbReference>
<gene>
    <name evidence="2" type="ORF">SAMN04488023_11073</name>
</gene>
<reference evidence="2 3" key="1">
    <citation type="submission" date="2016-10" db="EMBL/GenBank/DDBJ databases">
        <authorList>
            <person name="de Groot N.N."/>
        </authorList>
    </citation>
    <scope>NUCLEOTIDE SEQUENCE [LARGE SCALE GENOMIC DNA]</scope>
    <source>
        <strain evidence="2 3">DSM 18610</strain>
    </source>
</reference>
<dbReference type="CDD" id="cd00093">
    <property type="entry name" value="HTH_XRE"/>
    <property type="match status" value="1"/>
</dbReference>
<dbReference type="InterPro" id="IPR001387">
    <property type="entry name" value="Cro/C1-type_HTH"/>
</dbReference>
<proteinExistence type="predicted"/>
<dbReference type="STRING" id="390241.SAMN04488023_11073"/>
<evidence type="ECO:0000259" key="1">
    <source>
        <dbReference type="PROSITE" id="PS50943"/>
    </source>
</evidence>
<name>A0A1H9PSV2_9SPHI</name>
<dbReference type="AlphaFoldDB" id="A0A1H9PSV2"/>
<dbReference type="GO" id="GO:0003677">
    <property type="term" value="F:DNA binding"/>
    <property type="evidence" value="ECO:0007669"/>
    <property type="project" value="InterPro"/>
</dbReference>
<sequence length="95" mass="10752">MGVTLLIFNKLPIITFAIMSSKRIHYNRIKTILVDKKKSNKELAEHLKTTPQTVSNLCTNLRQPSIPQLFSIAKFLDVRIMELLREDAEITAGAA</sequence>
<evidence type="ECO:0000313" key="3">
    <source>
        <dbReference type="Proteomes" id="UP000199572"/>
    </source>
</evidence>
<dbReference type="Gene3D" id="1.10.260.40">
    <property type="entry name" value="lambda repressor-like DNA-binding domains"/>
    <property type="match status" value="1"/>
</dbReference>
<dbReference type="Pfam" id="PF01381">
    <property type="entry name" value="HTH_3"/>
    <property type="match status" value="1"/>
</dbReference>
<evidence type="ECO:0000313" key="2">
    <source>
        <dbReference type="EMBL" id="SER50653.1"/>
    </source>
</evidence>
<accession>A0A1H9PSV2</accession>
<organism evidence="2 3">
    <name type="scientific">Pedobacter rhizosphaerae</name>
    <dbReference type="NCBI Taxonomy" id="390241"/>
    <lineage>
        <taxon>Bacteria</taxon>
        <taxon>Pseudomonadati</taxon>
        <taxon>Bacteroidota</taxon>
        <taxon>Sphingobacteriia</taxon>
        <taxon>Sphingobacteriales</taxon>
        <taxon>Sphingobacteriaceae</taxon>
        <taxon>Pedobacter</taxon>
    </lineage>
</organism>
<feature type="domain" description="HTH cro/C1-type" evidence="1">
    <location>
        <begin position="29"/>
        <end position="83"/>
    </location>
</feature>